<evidence type="ECO:0000313" key="3">
    <source>
        <dbReference type="Proteomes" id="UP001597188"/>
    </source>
</evidence>
<dbReference type="Proteomes" id="UP001597188">
    <property type="component" value="Unassembled WGS sequence"/>
</dbReference>
<dbReference type="RefSeq" id="WP_137635759.1">
    <property type="nucleotide sequence ID" value="NZ_BJDL01000026.1"/>
</dbReference>
<dbReference type="SUPFAM" id="SSF82057">
    <property type="entry name" value="Prokaryotic SH3-related domain"/>
    <property type="match status" value="1"/>
</dbReference>
<keyword evidence="3" id="KW-1185">Reference proteome</keyword>
<protein>
    <recommendedName>
        <fullName evidence="4">S-layer protein</fullName>
    </recommendedName>
</protein>
<feature type="signal peptide" evidence="1">
    <location>
        <begin position="1"/>
        <end position="28"/>
    </location>
</feature>
<accession>A0ABW4C3K1</accession>
<gene>
    <name evidence="2" type="ORF">ACFQ5L_11680</name>
</gene>
<reference evidence="3" key="1">
    <citation type="journal article" date="2019" name="Int. J. Syst. Evol. Microbiol.">
        <title>The Global Catalogue of Microorganisms (GCM) 10K type strain sequencing project: providing services to taxonomists for standard genome sequencing and annotation.</title>
        <authorList>
            <consortium name="The Broad Institute Genomics Platform"/>
            <consortium name="The Broad Institute Genome Sequencing Center for Infectious Disease"/>
            <person name="Wu L."/>
            <person name="Ma J."/>
        </authorList>
    </citation>
    <scope>NUCLEOTIDE SEQUENCE [LARGE SCALE GENOMIC DNA]</scope>
    <source>
        <strain evidence="3">CCM 8931</strain>
    </source>
</reference>
<name>A0ABW4C3K1_9LACO</name>
<evidence type="ECO:0000313" key="2">
    <source>
        <dbReference type="EMBL" id="MFD1421598.1"/>
    </source>
</evidence>
<keyword evidence="1" id="KW-0732">Signal</keyword>
<proteinExistence type="predicted"/>
<comment type="caution">
    <text evidence="2">The sequence shown here is derived from an EMBL/GenBank/DDBJ whole genome shotgun (WGS) entry which is preliminary data.</text>
</comment>
<feature type="chain" id="PRO_5047187243" description="S-layer protein" evidence="1">
    <location>
        <begin position="29"/>
        <end position="454"/>
    </location>
</feature>
<evidence type="ECO:0008006" key="4">
    <source>
        <dbReference type="Google" id="ProtNLM"/>
    </source>
</evidence>
<organism evidence="2 3">
    <name type="scientific">Lactiplantibacillus songbeiensis</name>
    <dbReference type="NCBI Taxonomy" id="2559920"/>
    <lineage>
        <taxon>Bacteria</taxon>
        <taxon>Bacillati</taxon>
        <taxon>Bacillota</taxon>
        <taxon>Bacilli</taxon>
        <taxon>Lactobacillales</taxon>
        <taxon>Lactobacillaceae</taxon>
        <taxon>Lactiplantibacillus</taxon>
    </lineage>
</organism>
<sequence>MQSTLAKSVFVGLAALSFASVAQLNANAATKSATTKSNVTLTTDATTRNVVPTGSNAIYSYPKTVKKSARTVASKATVAKLASSKSSKDYFRAYRVLTTSKGSVYYKVVSFDGAVRGYIYGGKSTSAFAGGLKAASTTTASNLTADEQTKTYFFANPGSKNVTWNNPQYTQYKASKMVKSTADFGGDNLQITKAVTKTREGSRYVYVNDKDTPSLSGWVYAKALSTTKAVTYNDKTDVKVNYIDAATSKIVKSGFVKVADKSTATGTNVAINDALYTAIGNGKPDNYAYSSKDNNNVLTSVKTGDTVTAYVYATASSKLALYAAPESSSNTIGAGSSVPGTSVSYTKLTAENVNFPTLKDEDYAVLTGRTTDKLTGTTVKTFAAAHLSELKGTKQVVKTVNGKPVKGYYVYKLDTTANFGDVAFGTTYNVPYTTTFVEGDLSTTTNTGNTNYVD</sequence>
<evidence type="ECO:0000256" key="1">
    <source>
        <dbReference type="SAM" id="SignalP"/>
    </source>
</evidence>
<dbReference type="EMBL" id="JBHTOJ010000043">
    <property type="protein sequence ID" value="MFD1421598.1"/>
    <property type="molecule type" value="Genomic_DNA"/>
</dbReference>